<keyword evidence="2" id="KW-1185">Reference proteome</keyword>
<dbReference type="Proteomes" id="UP000318758">
    <property type="component" value="Chromosome"/>
</dbReference>
<reference evidence="1 2" key="1">
    <citation type="submission" date="2019-06" db="EMBL/GenBank/DDBJ databases">
        <title>Complete genome of Shewanella marisflavi ECSMB14101, a mussel settlement-inducing bacterium isolated from East China Sea.</title>
        <authorList>
            <person name="Yang J."/>
            <person name="Liang X."/>
            <person name="Chang R."/>
            <person name="Peng L."/>
        </authorList>
    </citation>
    <scope>NUCLEOTIDE SEQUENCE [LARGE SCALE GENOMIC DNA]</scope>
    <source>
        <strain evidence="1 2">ECSMB14101</strain>
    </source>
</reference>
<dbReference type="RefSeq" id="WP_033540872.1">
    <property type="nucleotide sequence ID" value="NZ_CP041153.1"/>
</dbReference>
<protein>
    <submittedName>
        <fullName evidence="1">Nucleotidyl transferase AbiEii/AbiGii toxin family protein</fullName>
    </submittedName>
</protein>
<sequence>MNESFSALVHRIMEQGNLSQMQPVVEKELLHYDIIYCLEKKGLLDDLVFQGGTSLRLCRGGSRFSEDLDFAGGVDFSADKLKEIKTCIEEYIGKRYGLEVTVKEPSTLKELPEYAELRVDKWQVVVVTAPGRKELPKQKIKLEIANVPAHQPEPVALNINYEFLPEGYAQTIVVAESINEVFADKIISLPATQNYVRYRDIWDLVWLTQHNAKFDEDLVRRKIEDYRLDNYQAMLDRVLERIPSMIGDAAFKEQMVRFLPTDIVERTLESSKFIQYLEATLISLFKDVKSTLFEARQEFEFKM</sequence>
<dbReference type="Gene3D" id="3.10.450.620">
    <property type="entry name" value="JHP933, nucleotidyltransferase-like core domain"/>
    <property type="match status" value="1"/>
</dbReference>
<name>A0ABX5WMQ3_9GAMM</name>
<dbReference type="GO" id="GO:0016740">
    <property type="term" value="F:transferase activity"/>
    <property type="evidence" value="ECO:0007669"/>
    <property type="project" value="UniProtKB-KW"/>
</dbReference>
<gene>
    <name evidence="1" type="ORF">FGA12_12175</name>
</gene>
<dbReference type="EMBL" id="CP041153">
    <property type="protein sequence ID" value="QDF75842.1"/>
    <property type="molecule type" value="Genomic_DNA"/>
</dbReference>
<evidence type="ECO:0000313" key="2">
    <source>
        <dbReference type="Proteomes" id="UP000318758"/>
    </source>
</evidence>
<dbReference type="InterPro" id="IPR014942">
    <property type="entry name" value="AbiEii"/>
</dbReference>
<dbReference type="Pfam" id="PF08843">
    <property type="entry name" value="AbiEii"/>
    <property type="match status" value="1"/>
</dbReference>
<organism evidence="1 2">
    <name type="scientific">Shewanella marisflavi</name>
    <dbReference type="NCBI Taxonomy" id="260364"/>
    <lineage>
        <taxon>Bacteria</taxon>
        <taxon>Pseudomonadati</taxon>
        <taxon>Pseudomonadota</taxon>
        <taxon>Gammaproteobacteria</taxon>
        <taxon>Alteromonadales</taxon>
        <taxon>Shewanellaceae</taxon>
        <taxon>Shewanella</taxon>
    </lineage>
</organism>
<accession>A0ABX5WMQ3</accession>
<evidence type="ECO:0000313" key="1">
    <source>
        <dbReference type="EMBL" id="QDF75842.1"/>
    </source>
</evidence>
<proteinExistence type="predicted"/>
<keyword evidence="1" id="KW-0808">Transferase</keyword>